<keyword evidence="5" id="KW-0133">Cell shape</keyword>
<dbReference type="GO" id="GO:0008955">
    <property type="term" value="F:peptidoglycan glycosyltransferase activity"/>
    <property type="evidence" value="ECO:0007669"/>
    <property type="project" value="UniProtKB-EC"/>
</dbReference>
<feature type="transmembrane region" description="Helical" evidence="16">
    <location>
        <begin position="311"/>
        <end position="333"/>
    </location>
</feature>
<evidence type="ECO:0000256" key="13">
    <source>
        <dbReference type="ARBA" id="ARBA00041418"/>
    </source>
</evidence>
<evidence type="ECO:0000313" key="18">
    <source>
        <dbReference type="Proteomes" id="UP000177151"/>
    </source>
</evidence>
<keyword evidence="7 16" id="KW-1133">Transmembrane helix</keyword>
<reference evidence="17 18" key="1">
    <citation type="journal article" date="2016" name="Nat. Commun.">
        <title>Thousands of microbial genomes shed light on interconnected biogeochemical processes in an aquifer system.</title>
        <authorList>
            <person name="Anantharaman K."/>
            <person name="Brown C.T."/>
            <person name="Hug L.A."/>
            <person name="Sharon I."/>
            <person name="Castelle C.J."/>
            <person name="Probst A.J."/>
            <person name="Thomas B.C."/>
            <person name="Singh A."/>
            <person name="Wilkins M.J."/>
            <person name="Karaoz U."/>
            <person name="Brodie E.L."/>
            <person name="Williams K.H."/>
            <person name="Hubbard S.S."/>
            <person name="Banfield J.F."/>
        </authorList>
    </citation>
    <scope>NUCLEOTIDE SEQUENCE [LARGE SCALE GENOMIC DNA]</scope>
</reference>
<evidence type="ECO:0000256" key="1">
    <source>
        <dbReference type="ARBA" id="ARBA00004141"/>
    </source>
</evidence>
<evidence type="ECO:0000313" key="17">
    <source>
        <dbReference type="EMBL" id="OGH87087.1"/>
    </source>
</evidence>
<evidence type="ECO:0000256" key="8">
    <source>
        <dbReference type="ARBA" id="ARBA00023136"/>
    </source>
</evidence>
<evidence type="ECO:0000256" key="11">
    <source>
        <dbReference type="ARBA" id="ARBA00038053"/>
    </source>
</evidence>
<dbReference type="PANTHER" id="PTHR30474">
    <property type="entry name" value="CELL CYCLE PROTEIN"/>
    <property type="match status" value="1"/>
</dbReference>
<dbReference type="Proteomes" id="UP000177151">
    <property type="component" value="Unassembled WGS sequence"/>
</dbReference>
<dbReference type="EC" id="2.4.99.28" evidence="14"/>
<keyword evidence="3" id="KW-0808">Transferase</keyword>
<feature type="transmembrane region" description="Helical" evidence="16">
    <location>
        <begin position="47"/>
        <end position="67"/>
    </location>
</feature>
<evidence type="ECO:0000256" key="15">
    <source>
        <dbReference type="ARBA" id="ARBA00049902"/>
    </source>
</evidence>
<dbReference type="Pfam" id="PF01098">
    <property type="entry name" value="FTSW_RODA_SPOVE"/>
    <property type="match status" value="1"/>
</dbReference>
<evidence type="ECO:0000256" key="4">
    <source>
        <dbReference type="ARBA" id="ARBA00022692"/>
    </source>
</evidence>
<feature type="transmembrane region" description="Helical" evidence="16">
    <location>
        <begin position="12"/>
        <end position="35"/>
    </location>
</feature>
<evidence type="ECO:0000256" key="7">
    <source>
        <dbReference type="ARBA" id="ARBA00022989"/>
    </source>
</evidence>
<organism evidence="17 18">
    <name type="scientific">Candidatus Magasanikbacteria bacterium RIFOXYA1_FULL_40_8</name>
    <dbReference type="NCBI Taxonomy" id="1798694"/>
    <lineage>
        <taxon>Bacteria</taxon>
        <taxon>Candidatus Magasanikiibacteriota</taxon>
    </lineage>
</organism>
<dbReference type="InterPro" id="IPR001182">
    <property type="entry name" value="FtsW/RodA"/>
</dbReference>
<evidence type="ECO:0000256" key="12">
    <source>
        <dbReference type="ARBA" id="ARBA00041185"/>
    </source>
</evidence>
<evidence type="ECO:0000256" key="10">
    <source>
        <dbReference type="ARBA" id="ARBA00033270"/>
    </source>
</evidence>
<evidence type="ECO:0000256" key="5">
    <source>
        <dbReference type="ARBA" id="ARBA00022960"/>
    </source>
</evidence>
<dbReference type="GO" id="GO:0008360">
    <property type="term" value="P:regulation of cell shape"/>
    <property type="evidence" value="ECO:0007669"/>
    <property type="project" value="UniProtKB-KW"/>
</dbReference>
<evidence type="ECO:0000256" key="2">
    <source>
        <dbReference type="ARBA" id="ARBA00022676"/>
    </source>
</evidence>
<evidence type="ECO:0000256" key="16">
    <source>
        <dbReference type="SAM" id="Phobius"/>
    </source>
</evidence>
<evidence type="ECO:0000256" key="3">
    <source>
        <dbReference type="ARBA" id="ARBA00022679"/>
    </source>
</evidence>
<proteinExistence type="inferred from homology"/>
<feature type="transmembrane region" description="Helical" evidence="16">
    <location>
        <begin position="339"/>
        <end position="360"/>
    </location>
</feature>
<feature type="transmembrane region" description="Helical" evidence="16">
    <location>
        <begin position="73"/>
        <end position="97"/>
    </location>
</feature>
<dbReference type="GO" id="GO:0051301">
    <property type="term" value="P:cell division"/>
    <property type="evidence" value="ECO:0007669"/>
    <property type="project" value="InterPro"/>
</dbReference>
<comment type="catalytic activity">
    <reaction evidence="15">
        <text>[GlcNAc-(1-&gt;4)-Mur2Ac(oyl-L-Ala-gamma-D-Glu-L-Lys-D-Ala-D-Ala)](n)-di-trans,octa-cis-undecaprenyl diphosphate + beta-D-GlcNAc-(1-&gt;4)-Mur2Ac(oyl-L-Ala-gamma-D-Glu-L-Lys-D-Ala-D-Ala)-di-trans,octa-cis-undecaprenyl diphosphate = [GlcNAc-(1-&gt;4)-Mur2Ac(oyl-L-Ala-gamma-D-Glu-L-Lys-D-Ala-D-Ala)](n+1)-di-trans,octa-cis-undecaprenyl diphosphate + di-trans,octa-cis-undecaprenyl diphosphate + H(+)</text>
        <dbReference type="Rhea" id="RHEA:23708"/>
        <dbReference type="Rhea" id="RHEA-COMP:9602"/>
        <dbReference type="Rhea" id="RHEA-COMP:9603"/>
        <dbReference type="ChEBI" id="CHEBI:15378"/>
        <dbReference type="ChEBI" id="CHEBI:58405"/>
        <dbReference type="ChEBI" id="CHEBI:60033"/>
        <dbReference type="ChEBI" id="CHEBI:78435"/>
        <dbReference type="EC" id="2.4.99.28"/>
    </reaction>
</comment>
<evidence type="ECO:0000256" key="14">
    <source>
        <dbReference type="ARBA" id="ARBA00044770"/>
    </source>
</evidence>
<dbReference type="GO" id="GO:0032153">
    <property type="term" value="C:cell division site"/>
    <property type="evidence" value="ECO:0007669"/>
    <property type="project" value="TreeGrafter"/>
</dbReference>
<feature type="transmembrane region" description="Helical" evidence="16">
    <location>
        <begin position="265"/>
        <end position="290"/>
    </location>
</feature>
<feature type="transmembrane region" description="Helical" evidence="16">
    <location>
        <begin position="188"/>
        <end position="208"/>
    </location>
</feature>
<keyword evidence="4 16" id="KW-0812">Transmembrane</keyword>
<accession>A0A1F6NT44</accession>
<keyword evidence="6" id="KW-0573">Peptidoglycan synthesis</keyword>
<comment type="caution">
    <text evidence="17">The sequence shown here is derived from an EMBL/GenBank/DDBJ whole genome shotgun (WGS) entry which is preliminary data.</text>
</comment>
<dbReference type="GO" id="GO:0009252">
    <property type="term" value="P:peptidoglycan biosynthetic process"/>
    <property type="evidence" value="ECO:0007669"/>
    <property type="project" value="UniProtKB-KW"/>
</dbReference>
<dbReference type="GO" id="GO:0015648">
    <property type="term" value="F:lipid-linked peptidoglycan transporter activity"/>
    <property type="evidence" value="ECO:0007669"/>
    <property type="project" value="TreeGrafter"/>
</dbReference>
<name>A0A1F6NT44_9BACT</name>
<dbReference type="GO" id="GO:0005886">
    <property type="term" value="C:plasma membrane"/>
    <property type="evidence" value="ECO:0007669"/>
    <property type="project" value="TreeGrafter"/>
</dbReference>
<sequence length="366" mass="40275">MKEHRADYTLLIYFIILLCFGLLMLTSASAPLGYSRHSDKYFFIKRQIMFGVLPGIVAFLFLSKFYYKKIQKLSGLIFIFTLVLAGLVFVPGVGSMLGTNAHSWIVIGGYSMQPAEFLKLGMIIFLAYQISAIKDDLLDFKKGFLPTLGMGLIPLALVVLQPDVGTALVLFMILFGMLFTAGSRIRHLAVLVGAGIAGFVLMIIKAPYRLDRLMIFLHPELDQLGVGYHINQAWVAIGSGGWFGKGLWGSVRKYEFLPEVNADSIFAVIAEEVGFLFIIAFFVLLVLICFRSLRIAKNAPDTFGKMLASGIIIWFMAQSFFNIGAMVGLMPLTGLPLPFVSHGGTALLIAMASVGILVNVSKYSEH</sequence>
<keyword evidence="8 16" id="KW-0472">Membrane</keyword>
<keyword evidence="2" id="KW-0328">Glycosyltransferase</keyword>
<dbReference type="EMBL" id="MFQP01000060">
    <property type="protein sequence ID" value="OGH87087.1"/>
    <property type="molecule type" value="Genomic_DNA"/>
</dbReference>
<comment type="similarity">
    <text evidence="11">Belongs to the SEDS family. FtsW subfamily.</text>
</comment>
<evidence type="ECO:0000256" key="6">
    <source>
        <dbReference type="ARBA" id="ARBA00022984"/>
    </source>
</evidence>
<dbReference type="AlphaFoldDB" id="A0A1F6NT44"/>
<comment type="subcellular location">
    <subcellularLocation>
        <location evidence="1">Membrane</location>
        <topology evidence="1">Multi-pass membrane protein</topology>
    </subcellularLocation>
</comment>
<gene>
    <name evidence="17" type="ORF">A2206_03220</name>
</gene>
<feature type="transmembrane region" description="Helical" evidence="16">
    <location>
        <begin position="153"/>
        <end position="176"/>
    </location>
</feature>
<dbReference type="PANTHER" id="PTHR30474:SF2">
    <property type="entry name" value="PEPTIDOGLYCAN GLYCOSYLTRANSFERASE FTSW-RELATED"/>
    <property type="match status" value="1"/>
</dbReference>
<evidence type="ECO:0000256" key="9">
    <source>
        <dbReference type="ARBA" id="ARBA00032370"/>
    </source>
</evidence>
<protein>
    <recommendedName>
        <fullName evidence="12">Probable peptidoglycan glycosyltransferase FtsW</fullName>
        <ecNumber evidence="14">2.4.99.28</ecNumber>
    </recommendedName>
    <alternativeName>
        <fullName evidence="13">Cell division protein FtsW</fullName>
    </alternativeName>
    <alternativeName>
        <fullName evidence="10">Cell wall polymerase</fullName>
    </alternativeName>
    <alternativeName>
        <fullName evidence="9">Peptidoglycan polymerase</fullName>
    </alternativeName>
</protein>